<organism evidence="1">
    <name type="scientific">Streptococcus oralis</name>
    <dbReference type="NCBI Taxonomy" id="1303"/>
    <lineage>
        <taxon>Bacteria</taxon>
        <taxon>Bacillati</taxon>
        <taxon>Bacillota</taxon>
        <taxon>Bacilli</taxon>
        <taxon>Lactobacillales</taxon>
        <taxon>Streptococcaceae</taxon>
        <taxon>Streptococcus</taxon>
    </lineage>
</organism>
<reference evidence="1" key="1">
    <citation type="submission" date="2019-11" db="EMBL/GenBank/DDBJ databases">
        <authorList>
            <person name="Feng L."/>
        </authorList>
    </citation>
    <scope>NUCLEOTIDE SEQUENCE</scope>
    <source>
        <strain evidence="1">SrubneriLFYP117</strain>
    </source>
</reference>
<evidence type="ECO:0008006" key="2">
    <source>
        <dbReference type="Google" id="ProtNLM"/>
    </source>
</evidence>
<dbReference type="EMBL" id="CACRUL010000015">
    <property type="protein sequence ID" value="VYU10118.1"/>
    <property type="molecule type" value="Genomic_DNA"/>
</dbReference>
<sequence length="101" mass="10919">MSEITVSRQTGLVGVLMKVNVYINGECVANLSKDETVTLPLPEGLDMVKVYVDQRGAFTRSKEVIVKAGQTAIIKGSAMRTLLGIFGKILGMPYLSIEVTD</sequence>
<dbReference type="AlphaFoldDB" id="A0A6N3C506"/>
<name>A0A6N3C506_STROR</name>
<evidence type="ECO:0000313" key="1">
    <source>
        <dbReference type="EMBL" id="VYU10118.1"/>
    </source>
</evidence>
<proteinExistence type="predicted"/>
<gene>
    <name evidence="1" type="ORF">SRLFYP117_01039</name>
</gene>
<accession>A0A6N3C506</accession>
<protein>
    <recommendedName>
        <fullName evidence="2">PEGA domain-containing protein</fullName>
    </recommendedName>
</protein>
<dbReference type="RefSeq" id="WP_156676800.1">
    <property type="nucleotide sequence ID" value="NZ_CACRUL010000015.1"/>
</dbReference>